<feature type="compositionally biased region" description="Basic and acidic residues" evidence="1">
    <location>
        <begin position="1"/>
        <end position="13"/>
    </location>
</feature>
<evidence type="ECO:0000256" key="1">
    <source>
        <dbReference type="SAM" id="MobiDB-lite"/>
    </source>
</evidence>
<sequence length="30" mass="3407">MKGEWKNIWEKPHPVQPSKIQTSISLSSAV</sequence>
<proteinExistence type="predicted"/>
<gene>
    <name evidence="2" type="ORF">TGEB3V08_LOCUS10442</name>
</gene>
<feature type="region of interest" description="Disordered" evidence="1">
    <location>
        <begin position="1"/>
        <end position="30"/>
    </location>
</feature>
<name>A0A7R9K7R9_TIMGE</name>
<dbReference type="EMBL" id="OE846030">
    <property type="protein sequence ID" value="CAD7608770.1"/>
    <property type="molecule type" value="Genomic_DNA"/>
</dbReference>
<evidence type="ECO:0000313" key="2">
    <source>
        <dbReference type="EMBL" id="CAD7608770.1"/>
    </source>
</evidence>
<accession>A0A7R9K7R9</accession>
<feature type="compositionally biased region" description="Polar residues" evidence="1">
    <location>
        <begin position="18"/>
        <end position="30"/>
    </location>
</feature>
<protein>
    <submittedName>
        <fullName evidence="2">Uncharacterized protein</fullName>
    </submittedName>
</protein>
<reference evidence="2" key="1">
    <citation type="submission" date="2020-11" db="EMBL/GenBank/DDBJ databases">
        <authorList>
            <person name="Tran Van P."/>
        </authorList>
    </citation>
    <scope>NUCLEOTIDE SEQUENCE</scope>
</reference>
<organism evidence="2">
    <name type="scientific">Timema genevievae</name>
    <name type="common">Walking stick</name>
    <dbReference type="NCBI Taxonomy" id="629358"/>
    <lineage>
        <taxon>Eukaryota</taxon>
        <taxon>Metazoa</taxon>
        <taxon>Ecdysozoa</taxon>
        <taxon>Arthropoda</taxon>
        <taxon>Hexapoda</taxon>
        <taxon>Insecta</taxon>
        <taxon>Pterygota</taxon>
        <taxon>Neoptera</taxon>
        <taxon>Polyneoptera</taxon>
        <taxon>Phasmatodea</taxon>
        <taxon>Timematodea</taxon>
        <taxon>Timematoidea</taxon>
        <taxon>Timematidae</taxon>
        <taxon>Timema</taxon>
    </lineage>
</organism>
<dbReference type="AlphaFoldDB" id="A0A7R9K7R9"/>